<accession>A0AAU8CDV0</accession>
<keyword evidence="1" id="KW-0547">Nucleotide-binding</keyword>
<dbReference type="Gene3D" id="3.40.50.300">
    <property type="entry name" value="P-loop containing nucleotide triphosphate hydrolases"/>
    <property type="match status" value="1"/>
</dbReference>
<sequence length="274" mass="30176">MHGLFGAKSGWGKSWYLQAWMETNAPRYDYFVCLDYADEYRGLVKSGLAAHYIIGPKEAAAWGVDEYEQALRQNPRLILARHELTPEVWREQVVAPVITAARRLAQSSGSSSALTVIDEAHWAAPQDAKLPDIIKGMATTGRGEGSSSLWATQRLTEIDETIIGNVMFQILGGYTASGDLNKVGDAVEYPQEFHNPNAMNLPSAVPESLKVDGDSIPLRKFTEGEGDDKQTIGSEWIQSDDEGEITRIDTRNVQMEATHYGDEGMKLIAPGTED</sequence>
<organism evidence="1">
    <name type="scientific">Halobacterium sp. NMX12-1</name>
    <dbReference type="NCBI Taxonomy" id="3166650"/>
    <lineage>
        <taxon>Archaea</taxon>
        <taxon>Methanobacteriati</taxon>
        <taxon>Methanobacteriota</taxon>
        <taxon>Stenosarchaea group</taxon>
        <taxon>Halobacteria</taxon>
        <taxon>Halobacteriales</taxon>
        <taxon>Halobacteriaceae</taxon>
        <taxon>Halobacterium</taxon>
    </lineage>
</organism>
<proteinExistence type="predicted"/>
<gene>
    <name evidence="1" type="ORF">ABSL23_02310</name>
</gene>
<dbReference type="InterPro" id="IPR027417">
    <property type="entry name" value="P-loop_NTPase"/>
</dbReference>
<dbReference type="KEGG" id="hanx:ABSL23_02310"/>
<dbReference type="GO" id="GO:0005524">
    <property type="term" value="F:ATP binding"/>
    <property type="evidence" value="ECO:0007669"/>
    <property type="project" value="UniProtKB-KW"/>
</dbReference>
<dbReference type="GeneID" id="91107945"/>
<dbReference type="SUPFAM" id="SSF52540">
    <property type="entry name" value="P-loop containing nucleoside triphosphate hydrolases"/>
    <property type="match status" value="1"/>
</dbReference>
<dbReference type="AlphaFoldDB" id="A0AAU8CDV0"/>
<protein>
    <submittedName>
        <fullName evidence="1">ATP-binding protein</fullName>
    </submittedName>
</protein>
<dbReference type="EMBL" id="CP159204">
    <property type="protein sequence ID" value="XCF16862.1"/>
    <property type="molecule type" value="Genomic_DNA"/>
</dbReference>
<dbReference type="RefSeq" id="WP_353634607.1">
    <property type="nucleotide sequence ID" value="NZ_CP159204.1"/>
</dbReference>
<reference evidence="1" key="1">
    <citation type="submission" date="2024-06" db="EMBL/GenBank/DDBJ databases">
        <title>Genome Sequence of an extremely halophilic archaeon isolated from Permian era halite, Salado Formation, Carlsbad, New Mexico: Halobacterium sp. strain NMX12-1.</title>
        <authorList>
            <person name="Sotoa L."/>
            <person name="DasSarma P."/>
            <person name="Anton B.P."/>
            <person name="Vincze T."/>
            <person name="Verma I."/>
            <person name="Eralp B."/>
            <person name="Powers D.W."/>
            <person name="Dozier B.L."/>
            <person name="Roberts R.J."/>
            <person name="DasSarma S."/>
        </authorList>
    </citation>
    <scope>NUCLEOTIDE SEQUENCE</scope>
    <source>
        <strain evidence="1">NMX12-1</strain>
    </source>
</reference>
<name>A0AAU8CDV0_9EURY</name>
<evidence type="ECO:0000313" key="1">
    <source>
        <dbReference type="EMBL" id="XCF16862.1"/>
    </source>
</evidence>
<keyword evidence="1" id="KW-0067">ATP-binding</keyword>